<dbReference type="EMBL" id="LPEQ01000130">
    <property type="protein sequence ID" value="KVV38929.1"/>
    <property type="molecule type" value="Genomic_DNA"/>
</dbReference>
<sequence>MSIRRLIFSMFAAAAMFGVASASIAGPLTVDVYNPGTKAIFPVSSEIVSGKTEAILIDAQFQRDDANALVNRIKATGKTLKAVYVSHADPDYYFGLDTIHAAFPDAKIVATPQTVAAIEASKDGKLAYWGPILKDNAPASVIVPQPLAGDTLRVDGHPLRIVGLDGPTPDRTFVWIPSERTVVGGIPVAANIHVWMADTQTPLSHANWLATLDRIDALKPARVVPGHYLPARDGSLPFTTGVAFTRAYLTAFDQETARAADSAALIAAMDARYPRLGDKPSLELSAKVAKGEMQWPAPAPFPAAGKTARVQFGDTVFELRFKDDKTMSFVGTAGQFKGVTDTVQYTAREIRPQVYMVYWHEPGTGSNVVHVEDFARGTVNTNISLKDGQFLHMAGTLKLMGPD</sequence>
<keyword evidence="1" id="KW-0732">Signal</keyword>
<dbReference type="Gene3D" id="3.60.15.10">
    <property type="entry name" value="Ribonuclease Z/Hydroxyacylglutathione hydrolase-like"/>
    <property type="match status" value="1"/>
</dbReference>
<organism evidence="3 4">
    <name type="scientific">Burkholderia territorii</name>
    <dbReference type="NCBI Taxonomy" id="1503055"/>
    <lineage>
        <taxon>Bacteria</taxon>
        <taxon>Pseudomonadati</taxon>
        <taxon>Pseudomonadota</taxon>
        <taxon>Betaproteobacteria</taxon>
        <taxon>Burkholderiales</taxon>
        <taxon>Burkholderiaceae</taxon>
        <taxon>Burkholderia</taxon>
        <taxon>Burkholderia cepacia complex</taxon>
    </lineage>
</organism>
<evidence type="ECO:0000313" key="3">
    <source>
        <dbReference type="EMBL" id="KVV38929.1"/>
    </source>
</evidence>
<dbReference type="InterPro" id="IPR050855">
    <property type="entry name" value="NDM-1-like"/>
</dbReference>
<feature type="chain" id="PRO_5007124985" evidence="1">
    <location>
        <begin position="26"/>
        <end position="403"/>
    </location>
</feature>
<dbReference type="InterPro" id="IPR053892">
    <property type="entry name" value="MoaF-like"/>
</dbReference>
<dbReference type="PANTHER" id="PTHR42951">
    <property type="entry name" value="METALLO-BETA-LACTAMASE DOMAIN-CONTAINING"/>
    <property type="match status" value="1"/>
</dbReference>
<proteinExistence type="predicted"/>
<keyword evidence="4" id="KW-1185">Reference proteome</keyword>
<evidence type="ECO:0000256" key="1">
    <source>
        <dbReference type="SAM" id="SignalP"/>
    </source>
</evidence>
<feature type="domain" description="Metallo-beta-lactamase" evidence="2">
    <location>
        <begin position="42"/>
        <end position="227"/>
    </location>
</feature>
<reference evidence="3 4" key="1">
    <citation type="submission" date="2015-11" db="EMBL/GenBank/DDBJ databases">
        <title>Expanding the genomic diversity of Burkholderia species for the development of highly accurate diagnostics.</title>
        <authorList>
            <person name="Sahl J."/>
            <person name="Keim P."/>
            <person name="Wagner D."/>
        </authorList>
    </citation>
    <scope>NUCLEOTIDE SEQUENCE [LARGE SCALE GENOMIC DNA]</scope>
    <source>
        <strain evidence="3 4">MSMB1301WGS</strain>
    </source>
</reference>
<dbReference type="CDD" id="cd07739">
    <property type="entry name" value="metallo-hydrolase-like_MBL-fold"/>
    <property type="match status" value="1"/>
</dbReference>
<keyword evidence="3" id="KW-0378">Hydrolase</keyword>
<dbReference type="Proteomes" id="UP000062317">
    <property type="component" value="Unassembled WGS sequence"/>
</dbReference>
<feature type="signal peptide" evidence="1">
    <location>
        <begin position="1"/>
        <end position="25"/>
    </location>
</feature>
<name>A0A105V0T4_9BURK</name>
<dbReference type="AlphaFoldDB" id="A0A105V0T4"/>
<dbReference type="PANTHER" id="PTHR42951:SF14">
    <property type="entry name" value="METALLO-BETA-LACTAMASE SUPERFAMILY PROTEIN"/>
    <property type="match status" value="1"/>
</dbReference>
<dbReference type="InterPro" id="IPR012674">
    <property type="entry name" value="Calycin"/>
</dbReference>
<dbReference type="Pfam" id="PF22036">
    <property type="entry name" value="MoaF_like"/>
    <property type="match status" value="1"/>
</dbReference>
<gene>
    <name evidence="3" type="ORF">WT27_15225</name>
</gene>
<accession>A0A105V0T4</accession>
<protein>
    <submittedName>
        <fullName evidence="3">MBL fold metallo-hydrolase</fullName>
    </submittedName>
</protein>
<dbReference type="RefSeq" id="WP_060108978.1">
    <property type="nucleotide sequence ID" value="NZ_LPEQ01000130.1"/>
</dbReference>
<dbReference type="InterPro" id="IPR001279">
    <property type="entry name" value="Metallo-B-lactamas"/>
</dbReference>
<dbReference type="InterPro" id="IPR036866">
    <property type="entry name" value="RibonucZ/Hydroxyglut_hydro"/>
</dbReference>
<dbReference type="Pfam" id="PF00753">
    <property type="entry name" value="Lactamase_B"/>
    <property type="match status" value="1"/>
</dbReference>
<dbReference type="SMART" id="SM00849">
    <property type="entry name" value="Lactamase_B"/>
    <property type="match status" value="1"/>
</dbReference>
<comment type="caution">
    <text evidence="3">The sequence shown here is derived from an EMBL/GenBank/DDBJ whole genome shotgun (WGS) entry which is preliminary data.</text>
</comment>
<dbReference type="Gene3D" id="2.40.128.20">
    <property type="match status" value="1"/>
</dbReference>
<dbReference type="SUPFAM" id="SSF56281">
    <property type="entry name" value="Metallo-hydrolase/oxidoreductase"/>
    <property type="match status" value="1"/>
</dbReference>
<dbReference type="GO" id="GO:0016787">
    <property type="term" value="F:hydrolase activity"/>
    <property type="evidence" value="ECO:0007669"/>
    <property type="project" value="UniProtKB-KW"/>
</dbReference>
<evidence type="ECO:0000313" key="4">
    <source>
        <dbReference type="Proteomes" id="UP000062317"/>
    </source>
</evidence>
<evidence type="ECO:0000259" key="2">
    <source>
        <dbReference type="SMART" id="SM00849"/>
    </source>
</evidence>